<evidence type="ECO:0000313" key="3">
    <source>
        <dbReference type="Proteomes" id="UP000479710"/>
    </source>
</evidence>
<evidence type="ECO:0000313" key="2">
    <source>
        <dbReference type="EMBL" id="KAF0893201.1"/>
    </source>
</evidence>
<reference evidence="2 3" key="1">
    <citation type="submission" date="2019-11" db="EMBL/GenBank/DDBJ databases">
        <title>Whole genome sequence of Oryza granulata.</title>
        <authorList>
            <person name="Li W."/>
        </authorList>
    </citation>
    <scope>NUCLEOTIDE SEQUENCE [LARGE SCALE GENOMIC DNA]</scope>
    <source>
        <strain evidence="3">cv. Menghai</strain>
        <tissue evidence="2">Leaf</tissue>
    </source>
</reference>
<feature type="compositionally biased region" description="Low complexity" evidence="1">
    <location>
        <begin position="44"/>
        <end position="59"/>
    </location>
</feature>
<dbReference type="EMBL" id="SPHZ02000011">
    <property type="protein sequence ID" value="KAF0893201.1"/>
    <property type="molecule type" value="Genomic_DNA"/>
</dbReference>
<evidence type="ECO:0000256" key="1">
    <source>
        <dbReference type="SAM" id="MobiDB-lite"/>
    </source>
</evidence>
<sequence>MAAFSSPVRRPAKQIPFNEPRQESYLLAGIRREQLMDFRRTTGAAQMSEASKASSSRTSDLPPFTPWFLELWVNADK</sequence>
<feature type="region of interest" description="Disordered" evidence="1">
    <location>
        <begin position="41"/>
        <end position="60"/>
    </location>
</feature>
<organism evidence="2 3">
    <name type="scientific">Oryza meyeriana var. granulata</name>
    <dbReference type="NCBI Taxonomy" id="110450"/>
    <lineage>
        <taxon>Eukaryota</taxon>
        <taxon>Viridiplantae</taxon>
        <taxon>Streptophyta</taxon>
        <taxon>Embryophyta</taxon>
        <taxon>Tracheophyta</taxon>
        <taxon>Spermatophyta</taxon>
        <taxon>Magnoliopsida</taxon>
        <taxon>Liliopsida</taxon>
        <taxon>Poales</taxon>
        <taxon>Poaceae</taxon>
        <taxon>BOP clade</taxon>
        <taxon>Oryzoideae</taxon>
        <taxon>Oryzeae</taxon>
        <taxon>Oryzinae</taxon>
        <taxon>Oryza</taxon>
        <taxon>Oryza meyeriana</taxon>
    </lineage>
</organism>
<comment type="caution">
    <text evidence="2">The sequence shown here is derived from an EMBL/GenBank/DDBJ whole genome shotgun (WGS) entry which is preliminary data.</text>
</comment>
<dbReference type="Proteomes" id="UP000479710">
    <property type="component" value="Unassembled WGS sequence"/>
</dbReference>
<keyword evidence="3" id="KW-1185">Reference proteome</keyword>
<protein>
    <submittedName>
        <fullName evidence="2">Uncharacterized protein</fullName>
    </submittedName>
</protein>
<dbReference type="AlphaFoldDB" id="A0A6G1BZN2"/>
<proteinExistence type="predicted"/>
<gene>
    <name evidence="2" type="ORF">E2562_023223</name>
</gene>
<accession>A0A6G1BZN2</accession>
<name>A0A6G1BZN2_9ORYZ</name>